<dbReference type="Pfam" id="PF03734">
    <property type="entry name" value="YkuD"/>
    <property type="match status" value="1"/>
</dbReference>
<dbReference type="InterPro" id="IPR036366">
    <property type="entry name" value="PGBDSf"/>
</dbReference>
<feature type="active site" description="Proton donor/acceptor" evidence="7">
    <location>
        <position position="450"/>
    </location>
</feature>
<keyword evidence="3" id="KW-0808">Transferase</keyword>
<accession>Q2SE36</accession>
<dbReference type="Gene3D" id="2.40.440.10">
    <property type="entry name" value="L,D-transpeptidase catalytic domain-like"/>
    <property type="match status" value="1"/>
</dbReference>
<dbReference type="EMBL" id="CP000155">
    <property type="protein sequence ID" value="ABC31088.1"/>
    <property type="molecule type" value="Genomic_DNA"/>
</dbReference>
<comment type="similarity">
    <text evidence="2">Belongs to the YkuD family.</text>
</comment>
<dbReference type="GO" id="GO:0004180">
    <property type="term" value="F:carboxypeptidase activity"/>
    <property type="evidence" value="ECO:0007669"/>
    <property type="project" value="UniProtKB-ARBA"/>
</dbReference>
<keyword evidence="4 7" id="KW-0133">Cell shape</keyword>
<keyword evidence="6 7" id="KW-0961">Cell wall biogenesis/degradation</keyword>
<dbReference type="InterPro" id="IPR052905">
    <property type="entry name" value="LD-transpeptidase_YkuD-like"/>
</dbReference>
<dbReference type="UniPathway" id="UPA00219"/>
<evidence type="ECO:0000256" key="4">
    <source>
        <dbReference type="ARBA" id="ARBA00022960"/>
    </source>
</evidence>
<evidence type="ECO:0000256" key="6">
    <source>
        <dbReference type="ARBA" id="ARBA00023316"/>
    </source>
</evidence>
<dbReference type="PROSITE" id="PS52029">
    <property type="entry name" value="LD_TPASE"/>
    <property type="match status" value="1"/>
</dbReference>
<dbReference type="HOGENOM" id="CLU_020360_3_4_6"/>
<dbReference type="InterPro" id="IPR005490">
    <property type="entry name" value="LD_TPept_cat_dom"/>
</dbReference>
<dbReference type="Gene3D" id="1.10.101.10">
    <property type="entry name" value="PGBD-like superfamily/PGBD"/>
    <property type="match status" value="1"/>
</dbReference>
<protein>
    <submittedName>
        <fullName evidence="10">Uncharacterized protein conserved in bacteria</fullName>
    </submittedName>
</protein>
<comment type="pathway">
    <text evidence="1 7">Cell wall biogenesis; peptidoglycan biosynthesis.</text>
</comment>
<feature type="chain" id="PRO_5004215325" evidence="8">
    <location>
        <begin position="24"/>
        <end position="560"/>
    </location>
</feature>
<feature type="active site" description="Nucleophile" evidence="7">
    <location>
        <position position="469"/>
    </location>
</feature>
<dbReference type="InterPro" id="IPR045380">
    <property type="entry name" value="LD_TPept_scaffold_dom"/>
</dbReference>
<dbReference type="InterPro" id="IPR036365">
    <property type="entry name" value="PGBD-like_sf"/>
</dbReference>
<dbReference type="SUPFAM" id="SSF47090">
    <property type="entry name" value="PGBD-like"/>
    <property type="match status" value="1"/>
</dbReference>
<dbReference type="OrthoDB" id="9778545at2"/>
<feature type="signal peptide" evidence="8">
    <location>
        <begin position="1"/>
        <end position="23"/>
    </location>
</feature>
<dbReference type="InterPro" id="IPR002477">
    <property type="entry name" value="Peptidoglycan-bd-like"/>
</dbReference>
<dbReference type="GO" id="GO:0009252">
    <property type="term" value="P:peptidoglycan biosynthetic process"/>
    <property type="evidence" value="ECO:0007669"/>
    <property type="project" value="UniProtKB-UniPathway"/>
</dbReference>
<keyword evidence="5 7" id="KW-0573">Peptidoglycan synthesis</keyword>
<dbReference type="PANTHER" id="PTHR41533:SF2">
    <property type="entry name" value="BLR7131 PROTEIN"/>
    <property type="match status" value="1"/>
</dbReference>
<feature type="domain" description="L,D-TPase catalytic" evidence="9">
    <location>
        <begin position="315"/>
        <end position="494"/>
    </location>
</feature>
<evidence type="ECO:0000256" key="8">
    <source>
        <dbReference type="SAM" id="SignalP"/>
    </source>
</evidence>
<dbReference type="PANTHER" id="PTHR41533">
    <property type="entry name" value="L,D-TRANSPEPTIDASE HI_1667-RELATED"/>
    <property type="match status" value="1"/>
</dbReference>
<sequence>MTSVLPRWTWCCILSLWVTMTQASPIAGLPSQLLEWAAAGQPLSFPSQKKMLHPAEVRQIYDMSLYKPVWFEDETLTERAYALVRMLEHTDQEGLPSQRYHTAILSELLGQYQSAPETFERGFELELLLTDAMVALSSDRLTGRFDPRSIDSVWREERTTGELAPRLYQALAEDRLLEDMNAMVPTPEVYKGLSQLLTDLRETEAQGGWPMVSYGPTLRPGQSDSRVIELRRRLIASGDMERPVIDTSEGDDETLFDEGLVKAVRFFQERHGLKPDAIVGKETLAMLNTPISERIEQVRSNLERRRWTPTNLGDRYVVVNIADYRLDLVDHGRTELSMRVVVGKPYRRTPAFSGLMTYLVVNPLWEVPTQIAEEDMLERFIEDPEFINKMGFRVYKGWGREEAALDPETINWEEVKGGKFPYRLQQAAGPMNALGRIKFMFPNEFNVYLHDTPSRSLFYKSQRAFSSGCIRLERPLELAAALIGSKRKTGIELDKILASGEPTTLRLPRPVPVHLQYWTAWMDDSGVAQFRKDVYGRDARLQMAFEGKTLAPEDNEWLEH</sequence>
<evidence type="ECO:0000313" key="11">
    <source>
        <dbReference type="Proteomes" id="UP000000238"/>
    </source>
</evidence>
<dbReference type="Pfam" id="PF01471">
    <property type="entry name" value="PG_binding_1"/>
    <property type="match status" value="1"/>
</dbReference>
<dbReference type="AlphaFoldDB" id="Q2SE36"/>
<dbReference type="SUPFAM" id="SSF141523">
    <property type="entry name" value="L,D-transpeptidase catalytic domain-like"/>
    <property type="match status" value="1"/>
</dbReference>
<organism evidence="10 11">
    <name type="scientific">Hahella chejuensis (strain KCTC 2396)</name>
    <dbReference type="NCBI Taxonomy" id="349521"/>
    <lineage>
        <taxon>Bacteria</taxon>
        <taxon>Pseudomonadati</taxon>
        <taxon>Pseudomonadota</taxon>
        <taxon>Gammaproteobacteria</taxon>
        <taxon>Oceanospirillales</taxon>
        <taxon>Hahellaceae</taxon>
        <taxon>Hahella</taxon>
    </lineage>
</organism>
<dbReference type="Pfam" id="PF20142">
    <property type="entry name" value="Scaffold"/>
    <property type="match status" value="1"/>
</dbReference>
<dbReference type="GO" id="GO:0016740">
    <property type="term" value="F:transferase activity"/>
    <property type="evidence" value="ECO:0007669"/>
    <property type="project" value="UniProtKB-KW"/>
</dbReference>
<keyword evidence="11" id="KW-1185">Reference proteome</keyword>
<dbReference type="GO" id="GO:0071555">
    <property type="term" value="P:cell wall organization"/>
    <property type="evidence" value="ECO:0007669"/>
    <property type="project" value="UniProtKB-UniRule"/>
</dbReference>
<evidence type="ECO:0000256" key="1">
    <source>
        <dbReference type="ARBA" id="ARBA00004752"/>
    </source>
</evidence>
<name>Q2SE36_HAHCH</name>
<reference evidence="10 11" key="1">
    <citation type="journal article" date="2005" name="Nucleic Acids Res.">
        <title>Genomic blueprint of Hahella chejuensis, a marine microbe producing an algicidal agent.</title>
        <authorList>
            <person name="Jeong H."/>
            <person name="Yim J.H."/>
            <person name="Lee C."/>
            <person name="Choi S.-H."/>
            <person name="Park Y.K."/>
            <person name="Yoon S.H."/>
            <person name="Hur C.-G."/>
            <person name="Kang H.-Y."/>
            <person name="Kim D."/>
            <person name="Lee H.H."/>
            <person name="Park K.H."/>
            <person name="Park S.-H."/>
            <person name="Park H.-S."/>
            <person name="Lee H.K."/>
            <person name="Oh T.K."/>
            <person name="Kim J.F."/>
        </authorList>
    </citation>
    <scope>NUCLEOTIDE SEQUENCE [LARGE SCALE GENOMIC DNA]</scope>
    <source>
        <strain evidence="10 11">KCTC 2396</strain>
    </source>
</reference>
<gene>
    <name evidence="10" type="ordered locus">HCH_04383</name>
</gene>
<evidence type="ECO:0000256" key="7">
    <source>
        <dbReference type="PROSITE-ProRule" id="PRU01373"/>
    </source>
</evidence>
<dbReference type="KEGG" id="hch:HCH_04383"/>
<dbReference type="RefSeq" id="WP_011398155.1">
    <property type="nucleotide sequence ID" value="NC_007645.1"/>
</dbReference>
<dbReference type="CDD" id="cd16913">
    <property type="entry name" value="YkuD_like"/>
    <property type="match status" value="1"/>
</dbReference>
<proteinExistence type="inferred from homology"/>
<dbReference type="InterPro" id="IPR038063">
    <property type="entry name" value="Transpep_catalytic_dom"/>
</dbReference>
<dbReference type="Proteomes" id="UP000000238">
    <property type="component" value="Chromosome"/>
</dbReference>
<evidence type="ECO:0000256" key="2">
    <source>
        <dbReference type="ARBA" id="ARBA00005992"/>
    </source>
</evidence>
<evidence type="ECO:0000256" key="5">
    <source>
        <dbReference type="ARBA" id="ARBA00022984"/>
    </source>
</evidence>
<evidence type="ECO:0000313" key="10">
    <source>
        <dbReference type="EMBL" id="ABC31088.1"/>
    </source>
</evidence>
<evidence type="ECO:0000256" key="3">
    <source>
        <dbReference type="ARBA" id="ARBA00022679"/>
    </source>
</evidence>
<dbReference type="STRING" id="349521.HCH_04383"/>
<keyword evidence="8" id="KW-0732">Signal</keyword>
<dbReference type="GO" id="GO:0008360">
    <property type="term" value="P:regulation of cell shape"/>
    <property type="evidence" value="ECO:0007669"/>
    <property type="project" value="UniProtKB-UniRule"/>
</dbReference>
<evidence type="ECO:0000259" key="9">
    <source>
        <dbReference type="PROSITE" id="PS52029"/>
    </source>
</evidence>
<dbReference type="eggNOG" id="COG2989">
    <property type="taxonomic scope" value="Bacteria"/>
</dbReference>